<reference evidence="3 4" key="1">
    <citation type="journal article" date="2016" name="Nat. Commun.">
        <title>Thousands of microbial genomes shed light on interconnected biogeochemical processes in an aquifer system.</title>
        <authorList>
            <person name="Anantharaman K."/>
            <person name="Brown C.T."/>
            <person name="Hug L.A."/>
            <person name="Sharon I."/>
            <person name="Castelle C.J."/>
            <person name="Probst A.J."/>
            <person name="Thomas B.C."/>
            <person name="Singh A."/>
            <person name="Wilkins M.J."/>
            <person name="Karaoz U."/>
            <person name="Brodie E.L."/>
            <person name="Williams K.H."/>
            <person name="Hubbard S.S."/>
            <person name="Banfield J.F."/>
        </authorList>
    </citation>
    <scope>NUCLEOTIDE SEQUENCE [LARGE SCALE GENOMIC DNA]</scope>
</reference>
<organism evidence="3 4">
    <name type="scientific">Candidatus Woesebacteria bacterium RIFCSPHIGHO2_01_FULL_37_10</name>
    <dbReference type="NCBI Taxonomy" id="1802489"/>
    <lineage>
        <taxon>Bacteria</taxon>
        <taxon>Candidatus Woeseibacteriota</taxon>
    </lineage>
</organism>
<keyword evidence="2" id="KW-1133">Transmembrane helix</keyword>
<accession>A0A1F7XX12</accession>
<evidence type="ECO:0000256" key="1">
    <source>
        <dbReference type="SAM" id="MobiDB-lite"/>
    </source>
</evidence>
<sequence>MIRLKKFFLKLLTLFSVINLVFAPSVLALELNISGNGDGSESSASTVIETTTTVIQENNLNIDNNLSTDANTGGNSVSGNTNSDINIETGDITQSVTVENNGNFSSVDIPCCQESSEIEVVNNGSDSINSINLTQSNSTNVIVSQNVNISNTINGYANTGDNSSNNNTQGSVLISSGNIKVSGGIMTGPLNLSSITAGTGGFGILASINQNGANSDSKIYADFNNETNIFQLFHADIGNFVNWRLNTGGNEASENTGSDIDIKTGGIEFDFFIRNLLNIGKVDLGCCVFDPGDPAIEEEPAEEDVEQDEEDEEDGDNDNDDDGGDGEILPSAAATEAGGPGIAGLSDTSSGQAQTIIFFAGLLLITLGIRFLGQHFASEKIK</sequence>
<feature type="transmembrane region" description="Helical" evidence="2">
    <location>
        <begin position="356"/>
        <end position="373"/>
    </location>
</feature>
<dbReference type="Proteomes" id="UP000178446">
    <property type="component" value="Unassembled WGS sequence"/>
</dbReference>
<keyword evidence="2" id="KW-0472">Membrane</keyword>
<dbReference type="EMBL" id="MGGB01000007">
    <property type="protein sequence ID" value="OGM19566.1"/>
    <property type="molecule type" value="Genomic_DNA"/>
</dbReference>
<gene>
    <name evidence="3" type="ORF">A2685_00150</name>
</gene>
<comment type="caution">
    <text evidence="3">The sequence shown here is derived from an EMBL/GenBank/DDBJ whole genome shotgun (WGS) entry which is preliminary data.</text>
</comment>
<evidence type="ECO:0000313" key="3">
    <source>
        <dbReference type="EMBL" id="OGM19566.1"/>
    </source>
</evidence>
<feature type="compositionally biased region" description="Acidic residues" evidence="1">
    <location>
        <begin position="295"/>
        <end position="325"/>
    </location>
</feature>
<protein>
    <submittedName>
        <fullName evidence="3">Uncharacterized protein</fullName>
    </submittedName>
</protein>
<evidence type="ECO:0000256" key="2">
    <source>
        <dbReference type="SAM" id="Phobius"/>
    </source>
</evidence>
<proteinExistence type="predicted"/>
<dbReference type="AlphaFoldDB" id="A0A1F7XX12"/>
<feature type="region of interest" description="Disordered" evidence="1">
    <location>
        <begin position="292"/>
        <end position="346"/>
    </location>
</feature>
<evidence type="ECO:0000313" key="4">
    <source>
        <dbReference type="Proteomes" id="UP000178446"/>
    </source>
</evidence>
<keyword evidence="2" id="KW-0812">Transmembrane</keyword>
<name>A0A1F7XX12_9BACT</name>